<dbReference type="EMBL" id="LHPG02000029">
    <property type="protein sequence ID" value="PRW05804.1"/>
    <property type="molecule type" value="Genomic_DNA"/>
</dbReference>
<protein>
    <submittedName>
        <fullName evidence="3">Leucine-rich repeat-containing 40</fullName>
    </submittedName>
</protein>
<keyword evidence="4" id="KW-1185">Reference proteome</keyword>
<comment type="subcellular location">
    <subcellularLocation>
        <location evidence="1">Cytoplasm</location>
        <location evidence="1">Cytoskeleton</location>
        <location evidence="1">Cilium axoneme</location>
    </subcellularLocation>
</comment>
<organism evidence="3 4">
    <name type="scientific">Chlorella sorokiniana</name>
    <name type="common">Freshwater green alga</name>
    <dbReference type="NCBI Taxonomy" id="3076"/>
    <lineage>
        <taxon>Eukaryota</taxon>
        <taxon>Viridiplantae</taxon>
        <taxon>Chlorophyta</taxon>
        <taxon>core chlorophytes</taxon>
        <taxon>Trebouxiophyceae</taxon>
        <taxon>Chlorellales</taxon>
        <taxon>Chlorellaceae</taxon>
        <taxon>Chlorella clade</taxon>
        <taxon>Chlorella</taxon>
    </lineage>
</organism>
<feature type="domain" description="F-box" evidence="2">
    <location>
        <begin position="10"/>
        <end position="57"/>
    </location>
</feature>
<dbReference type="InterPro" id="IPR032675">
    <property type="entry name" value="LRR_dom_sf"/>
</dbReference>
<dbReference type="PROSITE" id="PS50181">
    <property type="entry name" value="FBOX"/>
    <property type="match status" value="1"/>
</dbReference>
<evidence type="ECO:0000259" key="2">
    <source>
        <dbReference type="PROSITE" id="PS50181"/>
    </source>
</evidence>
<evidence type="ECO:0000313" key="4">
    <source>
        <dbReference type="Proteomes" id="UP000239899"/>
    </source>
</evidence>
<sequence length="149" mass="16400">MEVAQDAGVQPSLNCLPDDLLVRIFELAGKEEGLYMSLVSRRWQRLCFAVPAWWREVQLRIPATAELLLGSSLLAASGHLPDAQCRLTRLRLEKNGLTDMPVGPYLSGLADLELIEQEFDTLPATLASATALTSLAWNPPFKPFKVLGP</sequence>
<dbReference type="InterPro" id="IPR036047">
    <property type="entry name" value="F-box-like_dom_sf"/>
</dbReference>
<accession>A0A2P6TB86</accession>
<dbReference type="Gene3D" id="3.80.10.10">
    <property type="entry name" value="Ribonuclease Inhibitor"/>
    <property type="match status" value="1"/>
</dbReference>
<proteinExistence type="predicted"/>
<name>A0A2P6TB86_CHLSO</name>
<dbReference type="OrthoDB" id="520072at2759"/>
<dbReference type="Pfam" id="PF12937">
    <property type="entry name" value="F-box-like"/>
    <property type="match status" value="1"/>
</dbReference>
<comment type="caution">
    <text evidence="3">The sequence shown here is derived from an EMBL/GenBank/DDBJ whole genome shotgun (WGS) entry which is preliminary data.</text>
</comment>
<evidence type="ECO:0000256" key="1">
    <source>
        <dbReference type="ARBA" id="ARBA00004430"/>
    </source>
</evidence>
<dbReference type="InterPro" id="IPR001810">
    <property type="entry name" value="F-box_dom"/>
</dbReference>
<gene>
    <name evidence="3" type="ORF">C2E21_9557</name>
</gene>
<evidence type="ECO:0000313" key="3">
    <source>
        <dbReference type="EMBL" id="PRW05804.1"/>
    </source>
</evidence>
<reference evidence="3 4" key="1">
    <citation type="journal article" date="2018" name="Plant J.">
        <title>Genome sequences of Chlorella sorokiniana UTEX 1602 and Micractinium conductrix SAG 241.80: implications to maltose excretion by a green alga.</title>
        <authorList>
            <person name="Arriola M.B."/>
            <person name="Velmurugan N."/>
            <person name="Zhang Y."/>
            <person name="Plunkett M.H."/>
            <person name="Hondzo H."/>
            <person name="Barney B.M."/>
        </authorList>
    </citation>
    <scope>NUCLEOTIDE SEQUENCE [LARGE SCALE GENOMIC DNA]</scope>
    <source>
        <strain evidence="4">UTEX 1602</strain>
    </source>
</reference>
<dbReference type="GO" id="GO:0005930">
    <property type="term" value="C:axoneme"/>
    <property type="evidence" value="ECO:0007669"/>
    <property type="project" value="UniProtKB-SubCell"/>
</dbReference>
<dbReference type="SUPFAM" id="SSF81383">
    <property type="entry name" value="F-box domain"/>
    <property type="match status" value="1"/>
</dbReference>
<dbReference type="AlphaFoldDB" id="A0A2P6TB86"/>
<dbReference type="Proteomes" id="UP000239899">
    <property type="component" value="Unassembled WGS sequence"/>
</dbReference>